<comment type="caution">
    <text evidence="2">The sequence shown here is derived from an EMBL/GenBank/DDBJ whole genome shotgun (WGS) entry which is preliminary data.</text>
</comment>
<reference evidence="3" key="1">
    <citation type="submission" date="2018-04" db="EMBL/GenBank/DDBJ databases">
        <authorList>
            <person name="Cornet L."/>
        </authorList>
    </citation>
    <scope>NUCLEOTIDE SEQUENCE [LARGE SCALE GENOMIC DNA]</scope>
</reference>
<evidence type="ECO:0000256" key="1">
    <source>
        <dbReference type="SAM" id="MobiDB-lite"/>
    </source>
</evidence>
<sequence>MLGQSSKQAEIDPAALLPWLKEVVLRTKDSRTTDVKVRLRGNILHVLCESLSAELPKDYVLMRLVRSLMEPDIKARLETEFPDIHQIYVYNRRNQEAKPVWSAPIYLNRLERQLGRLVEGAEDSKIATQIIQRSALPASPEQLSDISLARQGDSAAIARYLSEALSALNVGVAVSARVVPGKARRSKSVISARNGHSDGAETAEIDTQTEIADSHSSQSALNADAEAADENASDLVSRLWIFCSASYSPDPLLIAEPIAQRLRQLRLHQFQDAVITIQVTGEAASDWRLRVDLTPPEEMLWEWVRWGDVPALAKLANSVAKRYGLKLVAEVKQATLHLISYPIRQANQPGPASSTQSSAQLNVNDLVQEISSLLVGIAPQGLARAMLYGPSTDDISPEWLRGIDLPAATQPELVESSAMLAAKGNMPALAYCLTRSLNPDINEQLSSGGIRVQLLLKDKLLHVMTDGPVCPPKRAMVPLVDQTLEPLEIPEIEGVRLYGRRAGQKQPIWSHSRDYTYRARMVPEAQPEFAASEAYAGELITPVSDESLTGQDGTEREIKIGVWLLQTLRYALVKSQAFSPAEDIGTLDARTLPSTNLPRPFQTEGLWMAAIWGAVGLLIAVQFDFMVGRALFQAAAPEVLATETNLAKGDGPEAGVENVQPSSFNEELAGLDWNNPDNDQTNSEETFARRNQTPLGDRDFTASAIDDNKLIYTPQQDFVSTSALLAGSTLPSFNSQQLDEKLALYRRRVAQFGPPDVLVIGSSRALRGVDPAALRQTLDETDNAGLSVFNFGVNGATVQVVDLIVRQLIPPDQLPQIVVWADGARAFNSGRTDVTFNAIASSEGYRQLEAGDTTGGIEDLALGSLADLLKVKVQAADRQLSDFLGQTSSAYVHRDKIRAALGQGLGGAVPTFSTEPPSTQTGDTPTGLPSETSLVDFDGFLALSTRFNPATYYNDHARVAGAYDGDYKSFRMNGKQSAALSALLQFSDEKQLPIIFVNTPLTDEYLDSRRFTAEQEFQQYLTEVAALNAEFTFRDLGRLWPQRYDYFSDPSHLNRYGAYQVSRRLAQDPLIDWPEALPTEEGGS</sequence>
<feature type="compositionally biased region" description="Polar residues" evidence="1">
    <location>
        <begin position="911"/>
        <end position="928"/>
    </location>
</feature>
<protein>
    <recommendedName>
        <fullName evidence="4">DUF1574 domain-containing protein</fullName>
    </recommendedName>
</protein>
<dbReference type="SUPFAM" id="SSF52266">
    <property type="entry name" value="SGNH hydrolase"/>
    <property type="match status" value="1"/>
</dbReference>
<evidence type="ECO:0000313" key="3">
    <source>
        <dbReference type="Proteomes" id="UP000249354"/>
    </source>
</evidence>
<organism evidence="2 3">
    <name type="scientific">Leptolyngbya foveolarum</name>
    <dbReference type="NCBI Taxonomy" id="47253"/>
    <lineage>
        <taxon>Bacteria</taxon>
        <taxon>Bacillati</taxon>
        <taxon>Cyanobacteriota</taxon>
        <taxon>Cyanophyceae</taxon>
        <taxon>Leptolyngbyales</taxon>
        <taxon>Leptolyngbyaceae</taxon>
        <taxon>Leptolyngbya group</taxon>
        <taxon>Leptolyngbya</taxon>
    </lineage>
</organism>
<dbReference type="AlphaFoldDB" id="A0A2W4UH02"/>
<accession>A0A2W4UH02</accession>
<evidence type="ECO:0008006" key="4">
    <source>
        <dbReference type="Google" id="ProtNLM"/>
    </source>
</evidence>
<dbReference type="Proteomes" id="UP000249354">
    <property type="component" value="Unassembled WGS sequence"/>
</dbReference>
<evidence type="ECO:0000313" key="2">
    <source>
        <dbReference type="EMBL" id="PZO19504.1"/>
    </source>
</evidence>
<dbReference type="EMBL" id="QBMC01000043">
    <property type="protein sequence ID" value="PZO19504.1"/>
    <property type="molecule type" value="Genomic_DNA"/>
</dbReference>
<proteinExistence type="predicted"/>
<name>A0A2W4UH02_9CYAN</name>
<reference evidence="2 3" key="2">
    <citation type="submission" date="2018-06" db="EMBL/GenBank/DDBJ databases">
        <title>Metagenomic assembly of (sub)arctic Cyanobacteria and their associated microbiome from non-axenic cultures.</title>
        <authorList>
            <person name="Baurain D."/>
        </authorList>
    </citation>
    <scope>NUCLEOTIDE SEQUENCE [LARGE SCALE GENOMIC DNA]</scope>
    <source>
        <strain evidence="2">ULC129bin1</strain>
    </source>
</reference>
<feature type="region of interest" description="Disordered" evidence="1">
    <location>
        <begin position="909"/>
        <end position="928"/>
    </location>
</feature>
<gene>
    <name evidence="2" type="ORF">DCF25_08445</name>
</gene>